<protein>
    <submittedName>
        <fullName evidence="1">Uncharacterized protein</fullName>
    </submittedName>
</protein>
<comment type="caution">
    <text evidence="1">The sequence shown here is derived from an EMBL/GenBank/DDBJ whole genome shotgun (WGS) entry which is preliminary data.</text>
</comment>
<keyword evidence="2" id="KW-1185">Reference proteome</keyword>
<accession>A0AAD8IM20</accession>
<reference evidence="1" key="1">
    <citation type="submission" date="2023-02" db="EMBL/GenBank/DDBJ databases">
        <title>Genome of toxic invasive species Heracleum sosnowskyi carries increased number of genes despite the absence of recent whole-genome duplications.</title>
        <authorList>
            <person name="Schelkunov M."/>
            <person name="Shtratnikova V."/>
            <person name="Makarenko M."/>
            <person name="Klepikova A."/>
            <person name="Omelchenko D."/>
            <person name="Novikova G."/>
            <person name="Obukhova E."/>
            <person name="Bogdanov V."/>
            <person name="Penin A."/>
            <person name="Logacheva M."/>
        </authorList>
    </citation>
    <scope>NUCLEOTIDE SEQUENCE</scope>
    <source>
        <strain evidence="1">Hsosn_3</strain>
        <tissue evidence="1">Leaf</tissue>
    </source>
</reference>
<dbReference type="EMBL" id="JAUIZM010000004">
    <property type="protein sequence ID" value="KAK1388449.1"/>
    <property type="molecule type" value="Genomic_DNA"/>
</dbReference>
<dbReference type="AlphaFoldDB" id="A0AAD8IM20"/>
<gene>
    <name evidence="1" type="ORF">POM88_016627</name>
</gene>
<evidence type="ECO:0000313" key="1">
    <source>
        <dbReference type="EMBL" id="KAK1388449.1"/>
    </source>
</evidence>
<proteinExistence type="predicted"/>
<evidence type="ECO:0000313" key="2">
    <source>
        <dbReference type="Proteomes" id="UP001237642"/>
    </source>
</evidence>
<reference evidence="1" key="2">
    <citation type="submission" date="2023-05" db="EMBL/GenBank/DDBJ databases">
        <authorList>
            <person name="Schelkunov M.I."/>
        </authorList>
    </citation>
    <scope>NUCLEOTIDE SEQUENCE</scope>
    <source>
        <strain evidence="1">Hsosn_3</strain>
        <tissue evidence="1">Leaf</tissue>
    </source>
</reference>
<dbReference type="Proteomes" id="UP001237642">
    <property type="component" value="Unassembled WGS sequence"/>
</dbReference>
<organism evidence="1 2">
    <name type="scientific">Heracleum sosnowskyi</name>
    <dbReference type="NCBI Taxonomy" id="360622"/>
    <lineage>
        <taxon>Eukaryota</taxon>
        <taxon>Viridiplantae</taxon>
        <taxon>Streptophyta</taxon>
        <taxon>Embryophyta</taxon>
        <taxon>Tracheophyta</taxon>
        <taxon>Spermatophyta</taxon>
        <taxon>Magnoliopsida</taxon>
        <taxon>eudicotyledons</taxon>
        <taxon>Gunneridae</taxon>
        <taxon>Pentapetalae</taxon>
        <taxon>asterids</taxon>
        <taxon>campanulids</taxon>
        <taxon>Apiales</taxon>
        <taxon>Apiaceae</taxon>
        <taxon>Apioideae</taxon>
        <taxon>apioid superclade</taxon>
        <taxon>Tordylieae</taxon>
        <taxon>Tordyliinae</taxon>
        <taxon>Heracleum</taxon>
    </lineage>
</organism>
<name>A0AAD8IM20_9APIA</name>
<sequence length="109" mass="12028">MVLKLRRSSNQSFSPITSSNLLGGFLSWSSAKLGMRFFNSIIIYSINHQLSFIIFIRISANLVAFMLAPIGQTNVVEMVPGNTCVTGPNQTWKDDAEKIASVYVPVSRS</sequence>